<feature type="region of interest" description="Disordered" evidence="1">
    <location>
        <begin position="233"/>
        <end position="252"/>
    </location>
</feature>
<evidence type="ECO:0000259" key="3">
    <source>
        <dbReference type="Pfam" id="PF13559"/>
    </source>
</evidence>
<dbReference type="Proteomes" id="UP000665561">
    <property type="component" value="Unassembled WGS sequence"/>
</dbReference>
<feature type="domain" description="Protein-glutamine gamma-glutamyltransferase-like C-terminal" evidence="3">
    <location>
        <begin position="357"/>
        <end position="427"/>
    </location>
</feature>
<feature type="transmembrane region" description="Helical" evidence="2">
    <location>
        <begin position="71"/>
        <end position="87"/>
    </location>
</feature>
<sequence>MTAMLRRLSGRLFLASLLELMLFFPVMLGAFVLKPPGSAPLVLVALLLLVAYWIGYGINALFKFRHPFPKILLALLVAAAAGIPVLGLAPGSIIATALVLCAAYRGSRLPGMPLAVRLTTQDYIVGVFLYFVGSIVQSFNDTFDEYRLLYLFAGLATLFAALYLTNRGMVSRETLSGAEKPMVEPSVRRNNRLFVGVAIGVTVLIALSYQLQALLGEAGNRLKAWLSKLFSGSGDQPPPQTQDVQPPPDFLPPDGKTKTLPAWVDYIMYGIVIAIALVLLYLILRRVNRLPGWLNGLRLRFLKLFDRDKGDLARGYVDEVERINKSERSFRKMFGRNKEERLKWKDLTDNESRIRYLYRRWIGNAVKKGFAHRPHMTPREIQRELMGNGQAREALPSAAAEALVEHYQRVRYGGGKLSDEELRAVAAQLGQPRP</sequence>
<keyword evidence="2" id="KW-0472">Membrane</keyword>
<feature type="transmembrane region" description="Helical" evidence="2">
    <location>
        <begin position="146"/>
        <end position="165"/>
    </location>
</feature>
<feature type="transmembrane region" description="Helical" evidence="2">
    <location>
        <begin position="39"/>
        <end position="59"/>
    </location>
</feature>
<name>A0ABW9XLQ6_9BACL</name>
<dbReference type="Pfam" id="PF13559">
    <property type="entry name" value="DUF4129"/>
    <property type="match status" value="1"/>
</dbReference>
<evidence type="ECO:0000256" key="2">
    <source>
        <dbReference type="SAM" id="Phobius"/>
    </source>
</evidence>
<feature type="transmembrane region" description="Helical" evidence="2">
    <location>
        <begin position="266"/>
        <end position="284"/>
    </location>
</feature>
<reference evidence="4 5" key="1">
    <citation type="submission" date="2020-01" db="EMBL/GenBank/DDBJ databases">
        <title>Paenibacillus soybeanensis sp. nov. isolated from the nodules of soybean (Glycine max(L.) Merr).</title>
        <authorList>
            <person name="Wang H."/>
        </authorList>
    </citation>
    <scope>NUCLEOTIDE SEQUENCE [LARGE SCALE GENOMIC DNA]</scope>
    <source>
        <strain evidence="4 5">T1</strain>
    </source>
</reference>
<feature type="transmembrane region" description="Helical" evidence="2">
    <location>
        <begin position="12"/>
        <end position="33"/>
    </location>
</feature>
<dbReference type="RefSeq" id="WP_161741869.1">
    <property type="nucleotide sequence ID" value="NZ_JAAAMV010000002.1"/>
</dbReference>
<evidence type="ECO:0000313" key="4">
    <source>
        <dbReference type="EMBL" id="NBD23426.1"/>
    </source>
</evidence>
<feature type="transmembrane region" description="Helical" evidence="2">
    <location>
        <begin position="193"/>
        <end position="211"/>
    </location>
</feature>
<proteinExistence type="predicted"/>
<keyword evidence="2" id="KW-1133">Transmembrane helix</keyword>
<gene>
    <name evidence="4" type="ORF">GT019_06040</name>
</gene>
<accession>A0ABW9XLQ6</accession>
<keyword evidence="2" id="KW-0812">Transmembrane</keyword>
<keyword evidence="5" id="KW-1185">Reference proteome</keyword>
<protein>
    <submittedName>
        <fullName evidence="4">DUF4129 domain-containing protein</fullName>
    </submittedName>
</protein>
<feature type="compositionally biased region" description="Pro residues" evidence="1">
    <location>
        <begin position="236"/>
        <end position="251"/>
    </location>
</feature>
<dbReference type="EMBL" id="JAAAMV010000002">
    <property type="protein sequence ID" value="NBD23426.1"/>
    <property type="molecule type" value="Genomic_DNA"/>
</dbReference>
<comment type="caution">
    <text evidence="4">The sequence shown here is derived from an EMBL/GenBank/DDBJ whole genome shotgun (WGS) entry which is preliminary data.</text>
</comment>
<evidence type="ECO:0000256" key="1">
    <source>
        <dbReference type="SAM" id="MobiDB-lite"/>
    </source>
</evidence>
<evidence type="ECO:0000313" key="5">
    <source>
        <dbReference type="Proteomes" id="UP000665561"/>
    </source>
</evidence>
<dbReference type="InterPro" id="IPR025403">
    <property type="entry name" value="TgpA-like_C"/>
</dbReference>
<organism evidence="4 5">
    <name type="scientific">Paenibacillus glycinis</name>
    <dbReference type="NCBI Taxonomy" id="2697035"/>
    <lineage>
        <taxon>Bacteria</taxon>
        <taxon>Bacillati</taxon>
        <taxon>Bacillota</taxon>
        <taxon>Bacilli</taxon>
        <taxon>Bacillales</taxon>
        <taxon>Paenibacillaceae</taxon>
        <taxon>Paenibacillus</taxon>
    </lineage>
</organism>
<feature type="transmembrane region" description="Helical" evidence="2">
    <location>
        <begin position="123"/>
        <end position="140"/>
    </location>
</feature>